<proteinExistence type="predicted"/>
<evidence type="ECO:0000313" key="3">
    <source>
        <dbReference type="Proteomes" id="UP000242313"/>
    </source>
</evidence>
<protein>
    <recommendedName>
        <fullName evidence="4">DUF2306 domain-containing protein</fullName>
    </recommendedName>
</protein>
<evidence type="ECO:0008006" key="4">
    <source>
        <dbReference type="Google" id="ProtNLM"/>
    </source>
</evidence>
<keyword evidence="1" id="KW-0812">Transmembrane</keyword>
<comment type="caution">
    <text evidence="2">The sequence shown here is derived from an EMBL/GenBank/DDBJ whole genome shotgun (WGS) entry which is preliminary data.</text>
</comment>
<keyword evidence="3" id="KW-1185">Reference proteome</keyword>
<dbReference type="EMBL" id="NTMR01000002">
    <property type="protein sequence ID" value="PBK06065.1"/>
    <property type="molecule type" value="Genomic_DNA"/>
</dbReference>
<evidence type="ECO:0000313" key="2">
    <source>
        <dbReference type="EMBL" id="PBK06065.1"/>
    </source>
</evidence>
<dbReference type="InterPro" id="IPR018750">
    <property type="entry name" value="DUF2306_membrane"/>
</dbReference>
<name>A0A2A3MN14_9PSED</name>
<dbReference type="Pfam" id="PF10067">
    <property type="entry name" value="DUF2306"/>
    <property type="match status" value="1"/>
</dbReference>
<sequence length="121" mass="13039">MAVMLHLVAALWALLAGGVQLLSPKGTRLHKVVGWSWMTAMVIVAVSSFWLTGFMDVFHGYSPIHLLSVWVLVCVAVSVYSARTGHIRRHRAFAVGAFIGVVAAGLGALAPGRLIYQWLVG</sequence>
<feature type="transmembrane region" description="Helical" evidence="1">
    <location>
        <begin position="64"/>
        <end position="82"/>
    </location>
</feature>
<dbReference type="AlphaFoldDB" id="A0A2A3MN14"/>
<feature type="transmembrane region" description="Helical" evidence="1">
    <location>
        <begin position="94"/>
        <end position="116"/>
    </location>
</feature>
<organism evidence="2 3">
    <name type="scientific">Pseudomonas abyssi</name>
    <dbReference type="NCBI Taxonomy" id="170540"/>
    <lineage>
        <taxon>Bacteria</taxon>
        <taxon>Pseudomonadati</taxon>
        <taxon>Pseudomonadota</taxon>
        <taxon>Gammaproteobacteria</taxon>
        <taxon>Pseudomonadales</taxon>
        <taxon>Pseudomonadaceae</taxon>
        <taxon>Pseudomonas</taxon>
    </lineage>
</organism>
<keyword evidence="1" id="KW-1133">Transmembrane helix</keyword>
<reference evidence="2 3" key="1">
    <citation type="submission" date="2017-09" db="EMBL/GenBank/DDBJ databases">
        <title>Pseudomonas abyssi sp. nov. isolated from Abyssopelagic Water.</title>
        <authorList>
            <person name="Wei Y."/>
        </authorList>
    </citation>
    <scope>NUCLEOTIDE SEQUENCE [LARGE SCALE GENOMIC DNA]</scope>
    <source>
        <strain evidence="2 3">MT5</strain>
    </source>
</reference>
<dbReference type="RefSeq" id="WP_096003135.1">
    <property type="nucleotide sequence ID" value="NZ_NTMR01000002.1"/>
</dbReference>
<feature type="transmembrane region" description="Helical" evidence="1">
    <location>
        <begin position="34"/>
        <end position="52"/>
    </location>
</feature>
<dbReference type="Proteomes" id="UP000242313">
    <property type="component" value="Unassembled WGS sequence"/>
</dbReference>
<gene>
    <name evidence="2" type="ORF">CNQ84_01450</name>
</gene>
<keyword evidence="1" id="KW-0472">Membrane</keyword>
<evidence type="ECO:0000256" key="1">
    <source>
        <dbReference type="SAM" id="Phobius"/>
    </source>
</evidence>
<accession>A0A2A3MN14</accession>